<sequence>MQAMSIQTRMAWQDFLTDEERAELEAADAKFAEAQRALEPVKADRDATLRKLKIRCDARMRRAKESDT</sequence>
<protein>
    <submittedName>
        <fullName evidence="1">Uncharacterized protein</fullName>
    </submittedName>
</protein>
<gene>
    <name evidence="1" type="ORF">BV394_01870</name>
</gene>
<dbReference type="Proteomes" id="UP000187266">
    <property type="component" value="Chromosome"/>
</dbReference>
<proteinExistence type="predicted"/>
<reference evidence="1 2" key="1">
    <citation type="submission" date="2017-01" db="EMBL/GenBank/DDBJ databases">
        <title>Genomic analysis of Xuhuaishuia manganoxidans DY6-4.</title>
        <authorList>
            <person name="Wang X."/>
        </authorList>
    </citation>
    <scope>NUCLEOTIDE SEQUENCE [LARGE SCALE GENOMIC DNA]</scope>
    <source>
        <strain evidence="1 2">DY6-4</strain>
    </source>
</reference>
<evidence type="ECO:0000313" key="2">
    <source>
        <dbReference type="Proteomes" id="UP000187266"/>
    </source>
</evidence>
<dbReference type="OrthoDB" id="7874920at2"/>
<evidence type="ECO:0000313" key="1">
    <source>
        <dbReference type="EMBL" id="APX88628.1"/>
    </source>
</evidence>
<keyword evidence="2" id="KW-1185">Reference proteome</keyword>
<dbReference type="AlphaFoldDB" id="A0A1U7DFH2"/>
<name>A0A1U7DFH2_9RHOB</name>
<dbReference type="RefSeq" id="WP_076978653.1">
    <property type="nucleotide sequence ID" value="NZ_MTCO01000302.1"/>
</dbReference>
<organism evidence="1 2">
    <name type="scientific">Brevirhabdus pacifica</name>
    <dbReference type="NCBI Taxonomy" id="1267768"/>
    <lineage>
        <taxon>Bacteria</taxon>
        <taxon>Pseudomonadati</taxon>
        <taxon>Pseudomonadota</taxon>
        <taxon>Alphaproteobacteria</taxon>
        <taxon>Rhodobacterales</taxon>
        <taxon>Paracoccaceae</taxon>
        <taxon>Brevirhabdus</taxon>
    </lineage>
</organism>
<accession>A0A1U7DFH2</accession>
<dbReference type="EMBL" id="CP019124">
    <property type="protein sequence ID" value="APX88628.1"/>
    <property type="molecule type" value="Genomic_DNA"/>
</dbReference>